<comment type="similarity">
    <text evidence="2 14">Belongs to the complex I NDUFA13 subunit family.</text>
</comment>
<gene>
    <name evidence="15" type="ORF">MENT_LOCUS21840</name>
    <name evidence="16" type="ORF">MENT_LOCUS57305</name>
</gene>
<proteinExistence type="inferred from homology"/>
<evidence type="ECO:0000313" key="17">
    <source>
        <dbReference type="Proteomes" id="UP000580250"/>
    </source>
</evidence>
<keyword evidence="11 14" id="KW-0472">Membrane</keyword>
<dbReference type="GO" id="GO:0005743">
    <property type="term" value="C:mitochondrial inner membrane"/>
    <property type="evidence" value="ECO:0007669"/>
    <property type="project" value="UniProtKB-SubCell"/>
</dbReference>
<feature type="transmembrane region" description="Helical" evidence="14">
    <location>
        <begin position="28"/>
        <end position="48"/>
    </location>
</feature>
<evidence type="ECO:0000256" key="1">
    <source>
        <dbReference type="ARBA" id="ARBA00004298"/>
    </source>
</evidence>
<dbReference type="PANTHER" id="PTHR12966:SF0">
    <property type="entry name" value="NADH DEHYDROGENASE [UBIQUINONE] 1 ALPHA SUBCOMPLEX SUBUNIT 13"/>
    <property type="match status" value="1"/>
</dbReference>
<keyword evidence="9 14" id="KW-1133">Transmembrane helix</keyword>
<reference evidence="16 17" key="1">
    <citation type="submission" date="2020-08" db="EMBL/GenBank/DDBJ databases">
        <authorList>
            <person name="Koutsovoulos G."/>
            <person name="Danchin GJ E."/>
        </authorList>
    </citation>
    <scope>NUCLEOTIDE SEQUENCE [LARGE SCALE GENOMIC DNA]</scope>
</reference>
<dbReference type="Proteomes" id="UP000580250">
    <property type="component" value="Unassembled WGS sequence"/>
</dbReference>
<keyword evidence="5 14" id="KW-0679">Respiratory chain</keyword>
<keyword evidence="4 14" id="KW-0813">Transport</keyword>
<comment type="subunit">
    <text evidence="13">Complex I is composed of 45 different subunits. Interacts with CARD15, but not with CARD4. Interacts with STAT3, but not with STAT1, STAT2 and STAT5A. Interacts with OLFM4.</text>
</comment>
<protein>
    <recommendedName>
        <fullName evidence="3 14">NADH dehydrogenase [ubiquinone] 1 alpha subcomplex subunit 13</fullName>
    </recommendedName>
</protein>
<evidence type="ECO:0000256" key="12">
    <source>
        <dbReference type="ARBA" id="ARBA00045908"/>
    </source>
</evidence>
<dbReference type="AlphaFoldDB" id="A0A6V7XW73"/>
<evidence type="ECO:0000313" key="16">
    <source>
        <dbReference type="EMBL" id="CAD2203610.1"/>
    </source>
</evidence>
<evidence type="ECO:0000256" key="6">
    <source>
        <dbReference type="ARBA" id="ARBA00022692"/>
    </source>
</evidence>
<evidence type="ECO:0000256" key="7">
    <source>
        <dbReference type="ARBA" id="ARBA00022792"/>
    </source>
</evidence>
<evidence type="ECO:0000256" key="3">
    <source>
        <dbReference type="ARBA" id="ARBA00018192"/>
    </source>
</evidence>
<evidence type="ECO:0000256" key="2">
    <source>
        <dbReference type="ARBA" id="ARBA00007312"/>
    </source>
</evidence>
<evidence type="ECO:0000256" key="10">
    <source>
        <dbReference type="ARBA" id="ARBA00023128"/>
    </source>
</evidence>
<dbReference type="OrthoDB" id="3308at2759"/>
<sequence>MSEEFRQEMPPAGGYRPFNYNRTYAKTLWGPGLFVAFNLGTAITGYFYNIKDYRHRRLAIYFEDKDLVNAMEPFLLAERDRIVLRIMKKNRELEKDLMKEVPGWKVGTWYGEPIYFTLGDQWIEPTALEANIHLKHNDWHKNAYWRQEGPWPTKPWLSP</sequence>
<evidence type="ECO:0000256" key="13">
    <source>
        <dbReference type="ARBA" id="ARBA00046797"/>
    </source>
</evidence>
<organism evidence="16 17">
    <name type="scientific">Meloidogyne enterolobii</name>
    <name type="common">Root-knot nematode worm</name>
    <name type="synonym">Meloidogyne mayaguensis</name>
    <dbReference type="NCBI Taxonomy" id="390850"/>
    <lineage>
        <taxon>Eukaryota</taxon>
        <taxon>Metazoa</taxon>
        <taxon>Ecdysozoa</taxon>
        <taxon>Nematoda</taxon>
        <taxon>Chromadorea</taxon>
        <taxon>Rhabditida</taxon>
        <taxon>Tylenchina</taxon>
        <taxon>Tylenchomorpha</taxon>
        <taxon>Tylenchoidea</taxon>
        <taxon>Meloidogynidae</taxon>
        <taxon>Meloidogyninae</taxon>
        <taxon>Meloidogyne</taxon>
    </lineage>
</organism>
<keyword evidence="8 14" id="KW-0249">Electron transport</keyword>
<accession>A0A6V7XW73</accession>
<evidence type="ECO:0000256" key="9">
    <source>
        <dbReference type="ARBA" id="ARBA00022989"/>
    </source>
</evidence>
<dbReference type="Pfam" id="PF06212">
    <property type="entry name" value="GRIM-19"/>
    <property type="match status" value="1"/>
</dbReference>
<dbReference type="PANTHER" id="PTHR12966">
    <property type="entry name" value="NADH DEHYDROGENASE UBIQUINONE 1 ALPHA SUBCOMPLEX SUBUNIT 13"/>
    <property type="match status" value="1"/>
</dbReference>
<keyword evidence="7 14" id="KW-0999">Mitochondrion inner membrane</keyword>
<name>A0A6V7XW73_MELEN</name>
<dbReference type="InterPro" id="IPR009346">
    <property type="entry name" value="GRIM-19"/>
</dbReference>
<evidence type="ECO:0000256" key="11">
    <source>
        <dbReference type="ARBA" id="ARBA00023136"/>
    </source>
</evidence>
<evidence type="ECO:0000256" key="14">
    <source>
        <dbReference type="RuleBase" id="RU368034"/>
    </source>
</evidence>
<evidence type="ECO:0000313" key="15">
    <source>
        <dbReference type="EMBL" id="CAD2170433.1"/>
    </source>
</evidence>
<keyword evidence="6 14" id="KW-0812">Transmembrane</keyword>
<evidence type="ECO:0000256" key="8">
    <source>
        <dbReference type="ARBA" id="ARBA00022982"/>
    </source>
</evidence>
<evidence type="ECO:0000256" key="4">
    <source>
        <dbReference type="ARBA" id="ARBA00022448"/>
    </source>
</evidence>
<comment type="function">
    <text evidence="12">Accessory subunit of the mitochondrial membrane respiratory chain NADH dehydrogenase (Complex I), that is believed not to be involved in catalysis. Complex I functions in the transfer of electrons from NADH to the respiratory chain. The immediate electron acceptor for the enzyme is believed to be ubiquinone. Involved in the interferon/all-trans-retinoic acid (IFN/RA) induced cell death. This apoptotic activity is inhibited by interaction with viral IRF1. Prevents the transactivation of STAT3 target genes. May play a role in CARD15-mediated innate mucosal responses and serve to regulate intestinal epithelial cell responses to microbes.</text>
</comment>
<comment type="caution">
    <text evidence="16">The sequence shown here is derived from an EMBL/GenBank/DDBJ whole genome shotgun (WGS) entry which is preliminary data.</text>
</comment>
<comment type="subcellular location">
    <subcellularLocation>
        <location evidence="1 14">Mitochondrion inner membrane</location>
        <topology evidence="1 14">Single-pass membrane protein</topology>
        <orientation evidence="1 14">Matrix side</orientation>
    </subcellularLocation>
</comment>
<comment type="function">
    <text evidence="14">Complex I functions in the transfer of electrons from NADH to the respiratory chain. Accessory subunit of the mitochondrial membrane respiratory chain NADH dehydrogenase (Complex I), that is believed not to be involved in catalysis.</text>
</comment>
<evidence type="ECO:0000256" key="5">
    <source>
        <dbReference type="ARBA" id="ARBA00022660"/>
    </source>
</evidence>
<dbReference type="EMBL" id="CAJEWN010000168">
    <property type="protein sequence ID" value="CAD2170433.1"/>
    <property type="molecule type" value="Genomic_DNA"/>
</dbReference>
<keyword evidence="10 14" id="KW-0496">Mitochondrion</keyword>
<dbReference type="GO" id="GO:0045271">
    <property type="term" value="C:respiratory chain complex I"/>
    <property type="evidence" value="ECO:0007669"/>
    <property type="project" value="UniProtKB-UniRule"/>
</dbReference>
<dbReference type="EMBL" id="CAJEWN010002426">
    <property type="protein sequence ID" value="CAD2203610.1"/>
    <property type="molecule type" value="Genomic_DNA"/>
</dbReference>